<reference evidence="2" key="1">
    <citation type="submission" date="2022-11" db="UniProtKB">
        <authorList>
            <consortium name="WormBaseParasite"/>
        </authorList>
    </citation>
    <scope>IDENTIFICATION</scope>
</reference>
<protein>
    <submittedName>
        <fullName evidence="2">ABC transmembrane type-1 domain-containing protein</fullName>
    </submittedName>
</protein>
<sequence length="402" mass="44349">MSDKKTSEFEVAWDTQSEPIEAKPEKVSLVKLWRYATGKSLILVILGASIAVVTGAGMPLMSIIVGDLSESFVKMTKLRESPDSLVCPQDPSCNTTFSEIYTAEDFHNDILNQCTSFAVLGAAVYIAAFIQVSCFLISGEQMIHRMRLAFFRGILHQDISWFDKNNSGTLTTKLFDNLERVKEGTGDKVGLLIQFLSQFFTGFIIAFTYDSGLYKCMKNGIRKSILVGICLAATFIIIFASYCLAFWVGTSFVADGKMDPKTLFTVFFSVLMGSIALGQAGQQFAVIGTAQGAASAIFEIIDRVKIKTLKTKIKINNFKEPEIDCYSSDGIRFENVKGKIVIDNIRFSYPTRKDIKILKGISFEADPGQTVALVGSSGCGKSTIVQLLLRYYNPDSGNVRYI</sequence>
<evidence type="ECO:0000313" key="2">
    <source>
        <dbReference type="WBParaSite" id="ES5_v2.g16786.t1"/>
    </source>
</evidence>
<evidence type="ECO:0000313" key="1">
    <source>
        <dbReference type="Proteomes" id="UP000887579"/>
    </source>
</evidence>
<accession>A0AC34FII6</accession>
<name>A0AC34FII6_9BILA</name>
<organism evidence="1 2">
    <name type="scientific">Panagrolaimus sp. ES5</name>
    <dbReference type="NCBI Taxonomy" id="591445"/>
    <lineage>
        <taxon>Eukaryota</taxon>
        <taxon>Metazoa</taxon>
        <taxon>Ecdysozoa</taxon>
        <taxon>Nematoda</taxon>
        <taxon>Chromadorea</taxon>
        <taxon>Rhabditida</taxon>
        <taxon>Tylenchina</taxon>
        <taxon>Panagrolaimomorpha</taxon>
        <taxon>Panagrolaimoidea</taxon>
        <taxon>Panagrolaimidae</taxon>
        <taxon>Panagrolaimus</taxon>
    </lineage>
</organism>
<dbReference type="Proteomes" id="UP000887579">
    <property type="component" value="Unplaced"/>
</dbReference>
<proteinExistence type="predicted"/>
<dbReference type="WBParaSite" id="ES5_v2.g16786.t1">
    <property type="protein sequence ID" value="ES5_v2.g16786.t1"/>
    <property type="gene ID" value="ES5_v2.g16786"/>
</dbReference>